<evidence type="ECO:0000256" key="2">
    <source>
        <dbReference type="SAM" id="MobiDB-lite"/>
    </source>
</evidence>
<comment type="caution">
    <text evidence="4">The sequence shown here is derived from an EMBL/GenBank/DDBJ whole genome shotgun (WGS) entry which is preliminary data.</text>
</comment>
<feature type="domain" description="NADP-dependent oxidoreductase" evidence="3">
    <location>
        <begin position="17"/>
        <end position="314"/>
    </location>
</feature>
<keyword evidence="5" id="KW-1185">Reference proteome</keyword>
<reference evidence="4" key="1">
    <citation type="submission" date="2021-11" db="EMBL/GenBank/DDBJ databases">
        <title>Streptomyces corallinus and Kineosporia corallina sp. nov., two new coral-derived marine actinobacteria.</title>
        <authorList>
            <person name="Buangrab K."/>
            <person name="Sutthacheep M."/>
            <person name="Yeemin T."/>
            <person name="Harunari E."/>
            <person name="Igarashi Y."/>
            <person name="Sripreechasak P."/>
            <person name="Kanchanasin P."/>
            <person name="Tanasupawat S."/>
            <person name="Phongsopitanun W."/>
        </authorList>
    </citation>
    <scope>NUCLEOTIDE SEQUENCE</scope>
    <source>
        <strain evidence="4">JCM 31032</strain>
    </source>
</reference>
<dbReference type="Proteomes" id="UP001138997">
    <property type="component" value="Unassembled WGS sequence"/>
</dbReference>
<dbReference type="SUPFAM" id="SSF51430">
    <property type="entry name" value="NAD(P)-linked oxidoreductase"/>
    <property type="match status" value="1"/>
</dbReference>
<name>A0A9X1T464_9ACTN</name>
<proteinExistence type="predicted"/>
<dbReference type="PRINTS" id="PR00069">
    <property type="entry name" value="ALDKETRDTASE"/>
</dbReference>
<sequence length="342" mass="37308">MAVEYRTLGRTGVQVAPLALGAMNFTVRGEDSVQEPVRIIHQALERGINLIDTADVYGQGGSEEVVGRALKGRRDSVVLATKAGLPMGEAPQRSGSSRRWLVQAVEESLRRLGTDWIDLYQVHRFDPQTAHEETLAALTDLQHAGKIRYFGTSNYQAYRLVEAQHAAHDRGLSGFVSEQANYSLLMRGLERDVLPVAQQYGLGTLIWGPLSGGWLSGAVRAGQPIDTNRARHFPAWFDLDVPVNQRRLDVVEQLAGVAAGAGLTLIELALGFVTAHPGVTAAIIGPRTREHLEAQLAALELRLPDDVLDAVDMIVGPGSDLAPGERYDLPSDLQNPRLRRRP</sequence>
<dbReference type="PANTHER" id="PTHR43364">
    <property type="entry name" value="NADH-SPECIFIC METHYLGLYOXAL REDUCTASE-RELATED"/>
    <property type="match status" value="1"/>
</dbReference>
<dbReference type="AlphaFoldDB" id="A0A9X1T464"/>
<gene>
    <name evidence="4" type="ORF">LR394_36635</name>
</gene>
<evidence type="ECO:0000256" key="1">
    <source>
        <dbReference type="ARBA" id="ARBA00023002"/>
    </source>
</evidence>
<dbReference type="InterPro" id="IPR023210">
    <property type="entry name" value="NADP_OxRdtase_dom"/>
</dbReference>
<accession>A0A9X1T464</accession>
<evidence type="ECO:0000313" key="4">
    <source>
        <dbReference type="EMBL" id="MCD5316438.1"/>
    </source>
</evidence>
<dbReference type="EMBL" id="JAJOMB010000030">
    <property type="protein sequence ID" value="MCD5316438.1"/>
    <property type="molecule type" value="Genomic_DNA"/>
</dbReference>
<dbReference type="GO" id="GO:0005829">
    <property type="term" value="C:cytosol"/>
    <property type="evidence" value="ECO:0007669"/>
    <property type="project" value="UniProtKB-ARBA"/>
</dbReference>
<dbReference type="RefSeq" id="WP_231449290.1">
    <property type="nucleotide sequence ID" value="NZ_JAJOMB010000030.1"/>
</dbReference>
<dbReference type="FunFam" id="3.20.20.100:FF:000004">
    <property type="entry name" value="Oxidoreductase, aldo/keto reductase"/>
    <property type="match status" value="1"/>
</dbReference>
<dbReference type="InterPro" id="IPR050523">
    <property type="entry name" value="AKR_Detox_Biosynth"/>
</dbReference>
<dbReference type="Gene3D" id="3.20.20.100">
    <property type="entry name" value="NADP-dependent oxidoreductase domain"/>
    <property type="match status" value="1"/>
</dbReference>
<dbReference type="Pfam" id="PF00248">
    <property type="entry name" value="Aldo_ket_red"/>
    <property type="match status" value="1"/>
</dbReference>
<dbReference type="PANTHER" id="PTHR43364:SF4">
    <property type="entry name" value="NAD(P)-LINKED OXIDOREDUCTASE SUPERFAMILY PROTEIN"/>
    <property type="match status" value="1"/>
</dbReference>
<protein>
    <submittedName>
        <fullName evidence="4">Aldo/keto reductase</fullName>
    </submittedName>
</protein>
<dbReference type="GO" id="GO:0016491">
    <property type="term" value="F:oxidoreductase activity"/>
    <property type="evidence" value="ECO:0007669"/>
    <property type="project" value="UniProtKB-KW"/>
</dbReference>
<dbReference type="InterPro" id="IPR036812">
    <property type="entry name" value="NAD(P)_OxRdtase_dom_sf"/>
</dbReference>
<dbReference type="InterPro" id="IPR020471">
    <property type="entry name" value="AKR"/>
</dbReference>
<evidence type="ECO:0000313" key="5">
    <source>
        <dbReference type="Proteomes" id="UP001138997"/>
    </source>
</evidence>
<feature type="region of interest" description="Disordered" evidence="2">
    <location>
        <begin position="322"/>
        <end position="342"/>
    </location>
</feature>
<keyword evidence="1" id="KW-0560">Oxidoreductase</keyword>
<organism evidence="4 5">
    <name type="scientific">Kineosporia babensis</name>
    <dbReference type="NCBI Taxonomy" id="499548"/>
    <lineage>
        <taxon>Bacteria</taxon>
        <taxon>Bacillati</taxon>
        <taxon>Actinomycetota</taxon>
        <taxon>Actinomycetes</taxon>
        <taxon>Kineosporiales</taxon>
        <taxon>Kineosporiaceae</taxon>
        <taxon>Kineosporia</taxon>
    </lineage>
</organism>
<evidence type="ECO:0000259" key="3">
    <source>
        <dbReference type="Pfam" id="PF00248"/>
    </source>
</evidence>